<dbReference type="EMBL" id="JBHLTM010000067">
    <property type="protein sequence ID" value="MFC0686397.1"/>
    <property type="molecule type" value="Genomic_DNA"/>
</dbReference>
<sequence>MANPNQVVGQVKITIDGTTYSSSKEATLEIGGPSREAVAGDYEAGAFTESTNPAKLTVSLLYKKGVSLAALRAIDNATAVLTTDTGIQWIVRNAYTSDVISFGQDGKASLVMGGPPAEEVL</sequence>
<evidence type="ECO:0000313" key="1">
    <source>
        <dbReference type="EMBL" id="MFC0686397.1"/>
    </source>
</evidence>
<dbReference type="InterPro" id="IPR019596">
    <property type="entry name" value="Phage_Mu_GpM_tail_tub"/>
</dbReference>
<comment type="caution">
    <text evidence="1">The sequence shown here is derived from an EMBL/GenBank/DDBJ whole genome shotgun (WGS) entry which is preliminary data.</text>
</comment>
<dbReference type="Proteomes" id="UP001589858">
    <property type="component" value="Unassembled WGS sequence"/>
</dbReference>
<gene>
    <name evidence="1" type="ORF">ACFFF8_17570</name>
</gene>
<evidence type="ECO:0000313" key="2">
    <source>
        <dbReference type="Proteomes" id="UP001589858"/>
    </source>
</evidence>
<organism evidence="1 2">
    <name type="scientific">Novosphingobium clariflavum</name>
    <dbReference type="NCBI Taxonomy" id="2029884"/>
    <lineage>
        <taxon>Bacteria</taxon>
        <taxon>Pseudomonadati</taxon>
        <taxon>Pseudomonadota</taxon>
        <taxon>Alphaproteobacteria</taxon>
        <taxon>Sphingomonadales</taxon>
        <taxon>Sphingomonadaceae</taxon>
        <taxon>Novosphingobium</taxon>
    </lineage>
</organism>
<name>A0ABV6SCK1_9SPHN</name>
<protein>
    <submittedName>
        <fullName evidence="1">Phage tail tube protein</fullName>
    </submittedName>
</protein>
<dbReference type="Pfam" id="PF10618">
    <property type="entry name" value="Tail_tube"/>
    <property type="match status" value="1"/>
</dbReference>
<accession>A0ABV6SCK1</accession>
<dbReference type="RefSeq" id="WP_267223837.1">
    <property type="nucleotide sequence ID" value="NZ_JAPCWC010000028.1"/>
</dbReference>
<proteinExistence type="predicted"/>
<keyword evidence="2" id="KW-1185">Reference proteome</keyword>
<reference evidence="1 2" key="1">
    <citation type="submission" date="2024-09" db="EMBL/GenBank/DDBJ databases">
        <authorList>
            <person name="Sun Q."/>
            <person name="Mori K."/>
        </authorList>
    </citation>
    <scope>NUCLEOTIDE SEQUENCE [LARGE SCALE GENOMIC DNA]</scope>
    <source>
        <strain evidence="1 2">CICC 11035S</strain>
    </source>
</reference>